<evidence type="ECO:0000313" key="9">
    <source>
        <dbReference type="Proteomes" id="UP000006755"/>
    </source>
</evidence>
<dbReference type="Pfam" id="PF04085">
    <property type="entry name" value="MreC"/>
    <property type="match status" value="1"/>
</dbReference>
<evidence type="ECO:0000256" key="2">
    <source>
        <dbReference type="ARBA" id="ARBA00013855"/>
    </source>
</evidence>
<keyword evidence="3 5" id="KW-0133">Cell shape</keyword>
<evidence type="ECO:0000256" key="5">
    <source>
        <dbReference type="PIRNR" id="PIRNR038471"/>
    </source>
</evidence>
<dbReference type="PATRIC" id="fig|745411.4.peg.3591"/>
<dbReference type="InterPro" id="IPR042177">
    <property type="entry name" value="Cell/Rod_1"/>
</dbReference>
<dbReference type="InterPro" id="IPR007221">
    <property type="entry name" value="MreC"/>
</dbReference>
<dbReference type="PANTHER" id="PTHR34138">
    <property type="entry name" value="CELL SHAPE-DETERMINING PROTEIN MREC"/>
    <property type="match status" value="1"/>
</dbReference>
<dbReference type="Gene3D" id="2.40.10.350">
    <property type="entry name" value="Rod shape-determining protein MreC, domain 2"/>
    <property type="match status" value="1"/>
</dbReference>
<dbReference type="eggNOG" id="COG1792">
    <property type="taxonomic scope" value="Bacteria"/>
</dbReference>
<reference evidence="8 9" key="1">
    <citation type="journal article" date="2012" name="J. Bacteriol.">
        <title>Genome Sequence of Gallaecimonas xiamenensis Type Strain 3-C-1.</title>
        <authorList>
            <person name="Lai Q."/>
            <person name="Wang L."/>
            <person name="Wang W."/>
            <person name="Shao Z."/>
        </authorList>
    </citation>
    <scope>NUCLEOTIDE SEQUENCE [LARGE SCALE GENOMIC DNA]</scope>
    <source>
        <strain evidence="8 9">3-C-1</strain>
    </source>
</reference>
<dbReference type="AlphaFoldDB" id="K2JB30"/>
<comment type="similarity">
    <text evidence="1 5">Belongs to the MreC family.</text>
</comment>
<gene>
    <name evidence="8" type="ORF">B3C1_18266</name>
</gene>
<evidence type="ECO:0000313" key="8">
    <source>
        <dbReference type="EMBL" id="EKE67734.1"/>
    </source>
</evidence>
<dbReference type="GO" id="GO:0008360">
    <property type="term" value="P:regulation of cell shape"/>
    <property type="evidence" value="ECO:0007669"/>
    <property type="project" value="UniProtKB-KW"/>
</dbReference>
<dbReference type="InterPro" id="IPR055342">
    <property type="entry name" value="MreC_beta-barrel_core"/>
</dbReference>
<dbReference type="Proteomes" id="UP000006755">
    <property type="component" value="Unassembled WGS sequence"/>
</dbReference>
<dbReference type="GO" id="GO:0005886">
    <property type="term" value="C:plasma membrane"/>
    <property type="evidence" value="ECO:0007669"/>
    <property type="project" value="TreeGrafter"/>
</dbReference>
<dbReference type="EMBL" id="AMRI01000038">
    <property type="protein sequence ID" value="EKE67734.1"/>
    <property type="molecule type" value="Genomic_DNA"/>
</dbReference>
<protein>
    <recommendedName>
        <fullName evidence="2 5">Cell shape-determining protein MreC</fullName>
    </recommendedName>
    <alternativeName>
        <fullName evidence="4 5">Cell shape protein MreC</fullName>
    </alternativeName>
</protein>
<dbReference type="NCBIfam" id="TIGR00219">
    <property type="entry name" value="mreC"/>
    <property type="match status" value="1"/>
</dbReference>
<keyword evidence="6" id="KW-0472">Membrane</keyword>
<dbReference type="PIRSF" id="PIRSF038471">
    <property type="entry name" value="MreC"/>
    <property type="match status" value="1"/>
</dbReference>
<evidence type="ECO:0000256" key="6">
    <source>
        <dbReference type="SAM" id="Phobius"/>
    </source>
</evidence>
<accession>K2JB30</accession>
<keyword evidence="6" id="KW-0812">Transmembrane</keyword>
<keyword evidence="9" id="KW-1185">Reference proteome</keyword>
<evidence type="ECO:0000256" key="1">
    <source>
        <dbReference type="ARBA" id="ARBA00009369"/>
    </source>
</evidence>
<organism evidence="8 9">
    <name type="scientific">Gallaecimonas xiamenensis 3-C-1</name>
    <dbReference type="NCBI Taxonomy" id="745411"/>
    <lineage>
        <taxon>Bacteria</taxon>
        <taxon>Pseudomonadati</taxon>
        <taxon>Pseudomonadota</taxon>
        <taxon>Gammaproteobacteria</taxon>
        <taxon>Enterobacterales</taxon>
        <taxon>Gallaecimonadaceae</taxon>
        <taxon>Gallaecimonas</taxon>
    </lineage>
</organism>
<dbReference type="OrthoDB" id="9808025at2"/>
<dbReference type="RefSeq" id="WP_008486665.1">
    <property type="nucleotide sequence ID" value="NZ_AMRI01000038.1"/>
</dbReference>
<evidence type="ECO:0000256" key="3">
    <source>
        <dbReference type="ARBA" id="ARBA00022960"/>
    </source>
</evidence>
<comment type="function">
    <text evidence="5">Involved in formation and maintenance of cell shape.</text>
</comment>
<name>K2JB30_9GAMM</name>
<dbReference type="PANTHER" id="PTHR34138:SF1">
    <property type="entry name" value="CELL SHAPE-DETERMINING PROTEIN MREC"/>
    <property type="match status" value="1"/>
</dbReference>
<comment type="caution">
    <text evidence="8">The sequence shown here is derived from an EMBL/GenBank/DDBJ whole genome shotgun (WGS) entry which is preliminary data.</text>
</comment>
<keyword evidence="6" id="KW-1133">Transmembrane helix</keyword>
<feature type="transmembrane region" description="Helical" evidence="6">
    <location>
        <begin position="12"/>
        <end position="31"/>
    </location>
</feature>
<dbReference type="Gene3D" id="2.40.10.340">
    <property type="entry name" value="Rod shape-determining protein MreC, domain 1"/>
    <property type="match status" value="1"/>
</dbReference>
<evidence type="ECO:0000259" key="7">
    <source>
        <dbReference type="Pfam" id="PF04085"/>
    </source>
</evidence>
<dbReference type="InterPro" id="IPR042175">
    <property type="entry name" value="Cell/Rod_MreC_2"/>
</dbReference>
<feature type="domain" description="Rod shape-determining protein MreC beta-barrel core" evidence="7">
    <location>
        <begin position="123"/>
        <end position="270"/>
    </location>
</feature>
<dbReference type="STRING" id="745411.B3C1_18266"/>
<evidence type="ECO:0000256" key="4">
    <source>
        <dbReference type="ARBA" id="ARBA00032089"/>
    </source>
</evidence>
<proteinExistence type="inferred from homology"/>
<sequence>MKPIFSRGPSLQWRLLLLVLVSFVIIFLDRWQHRFDGVRFYLNSLVTPIQYLADAPTRALRWGSEELTTRSHLKEENARLKDQLLLLSERLQHLTFLEEENNQLRALLGSQARTASRKLVAEVMTVDSDPFSQQIMINRGRSDGVYEGQPVLDAQGLIGQVVNVGPSSARVLLISDATHAVPVRVARNGIRAIAAGTGQLDELSLNHVPHRSDIKVGDLLLSSGLGGRFPEGYPVAKVTSVFSDEGKPFARVLAEPVAQLDRVRYLLLIWPGQGQQHQEAEPAQQGEAEQEASQ</sequence>